<sequence>MRISAFALFCLAVGIAPSVARFPENPKSDQNRQSSSGSNHAAGNKNPPSYENRARYSADVRKEDQDFAEKLSGKGYTLSYSGPSRASVAGKRHLKIAPAN</sequence>
<reference evidence="1" key="1">
    <citation type="submission" date="2021-03" db="EMBL/GenBank/DDBJ databases">
        <title>Evolutionary priming and transition to the ectomycorrhizal habit in an iconic lineage of mushroom-forming fungi: is preadaptation a requirement?</title>
        <authorList>
            <consortium name="DOE Joint Genome Institute"/>
            <person name="Looney B.P."/>
            <person name="Miyauchi S."/>
            <person name="Morin E."/>
            <person name="Drula E."/>
            <person name="Courty P.E."/>
            <person name="Chicoki N."/>
            <person name="Fauchery L."/>
            <person name="Kohler A."/>
            <person name="Kuo A."/>
            <person name="LaButti K."/>
            <person name="Pangilinan J."/>
            <person name="Lipzen A."/>
            <person name="Riley R."/>
            <person name="Andreopoulos W."/>
            <person name="He G."/>
            <person name="Johnson J."/>
            <person name="Barry K.W."/>
            <person name="Grigoriev I.V."/>
            <person name="Nagy L."/>
            <person name="Hibbett D."/>
            <person name="Henrissat B."/>
            <person name="Matheny P.B."/>
            <person name="Labbe J."/>
            <person name="Martin A.F."/>
        </authorList>
    </citation>
    <scope>NUCLEOTIDE SEQUENCE</scope>
    <source>
        <strain evidence="1">BPL698</strain>
    </source>
</reference>
<name>A0ACC0TTX3_9AGAM</name>
<dbReference type="EMBL" id="JAGFNK010000565">
    <property type="protein sequence ID" value="KAI9448718.1"/>
    <property type="molecule type" value="Genomic_DNA"/>
</dbReference>
<organism evidence="1 2">
    <name type="scientific">Russula earlei</name>
    <dbReference type="NCBI Taxonomy" id="71964"/>
    <lineage>
        <taxon>Eukaryota</taxon>
        <taxon>Fungi</taxon>
        <taxon>Dikarya</taxon>
        <taxon>Basidiomycota</taxon>
        <taxon>Agaricomycotina</taxon>
        <taxon>Agaricomycetes</taxon>
        <taxon>Russulales</taxon>
        <taxon>Russulaceae</taxon>
        <taxon>Russula</taxon>
    </lineage>
</organism>
<evidence type="ECO:0000313" key="2">
    <source>
        <dbReference type="Proteomes" id="UP001207468"/>
    </source>
</evidence>
<protein>
    <submittedName>
        <fullName evidence="1">Uncharacterized protein</fullName>
    </submittedName>
</protein>
<gene>
    <name evidence="1" type="ORF">F5148DRAFT_1292107</name>
</gene>
<comment type="caution">
    <text evidence="1">The sequence shown here is derived from an EMBL/GenBank/DDBJ whole genome shotgun (WGS) entry which is preliminary data.</text>
</comment>
<accession>A0ACC0TTX3</accession>
<dbReference type="Proteomes" id="UP001207468">
    <property type="component" value="Unassembled WGS sequence"/>
</dbReference>
<proteinExistence type="predicted"/>
<keyword evidence="2" id="KW-1185">Reference proteome</keyword>
<evidence type="ECO:0000313" key="1">
    <source>
        <dbReference type="EMBL" id="KAI9448718.1"/>
    </source>
</evidence>